<dbReference type="InterPro" id="IPR011009">
    <property type="entry name" value="Kinase-like_dom_sf"/>
</dbReference>
<reference evidence="7" key="1">
    <citation type="submission" date="2019-09" db="EMBL/GenBank/DDBJ databases">
        <title>Complete genome sequencing of four Arcobacter species reveals a diverse suite of mobile elements.</title>
        <authorList>
            <person name="On S.L.W."/>
            <person name="Miller W.G."/>
            <person name="Biggs P."/>
            <person name="Cornelius A."/>
            <person name="Vandamme P."/>
        </authorList>
    </citation>
    <scope>NUCLEOTIDE SEQUENCE [LARGE SCALE GENOMIC DNA]</scope>
    <source>
        <strain evidence="7">LMG 26638</strain>
    </source>
</reference>
<proteinExistence type="predicted"/>
<evidence type="ECO:0000256" key="1">
    <source>
        <dbReference type="ARBA" id="ARBA00022527"/>
    </source>
</evidence>
<dbReference type="SUPFAM" id="SSF81606">
    <property type="entry name" value="PP2C-like"/>
    <property type="match status" value="1"/>
</dbReference>
<keyword evidence="1" id="KW-0723">Serine/threonine-protein kinase</keyword>
<dbReference type="CDD" id="cd00143">
    <property type="entry name" value="PP2Cc"/>
    <property type="match status" value="1"/>
</dbReference>
<dbReference type="PROSITE" id="PS50011">
    <property type="entry name" value="PROTEIN_KINASE_DOM"/>
    <property type="match status" value="1"/>
</dbReference>
<evidence type="ECO:0000256" key="4">
    <source>
        <dbReference type="ARBA" id="ARBA00022777"/>
    </source>
</evidence>
<protein>
    <submittedName>
        <fullName evidence="6">Serine/threonine-protein kinase/phosphatase</fullName>
    </submittedName>
</protein>
<dbReference type="Pfam" id="PF13672">
    <property type="entry name" value="PP2C_2"/>
    <property type="match status" value="1"/>
</dbReference>
<dbReference type="OrthoDB" id="9801841at2"/>
<dbReference type="GO" id="GO:0004674">
    <property type="term" value="F:protein serine/threonine kinase activity"/>
    <property type="evidence" value="ECO:0007669"/>
    <property type="project" value="UniProtKB-KW"/>
</dbReference>
<sequence length="573" mass="65454">MNKNLSISYGHYSTKGIKQINQDYHDYVIPKEPLLTTKGITVCIADGISSSNVSQEASRVSVQSFLEDYYCTSEAWSVETSGTKVLSANNSWLYAKNKENRYHLEKDSGFVCTFSGLVLKSTTAHIFHVGDIRIYKLRNNELTQLTTDHRTWVSNEKSYLARAMGIDCVLNIDYKSTSLEKDDVFLLMSDGVYEFISNETFIEKVNFYEGDLNLLSEDLVNLALENGSDDNLTLQIVKIDNLPNKDSNELVNEITEKPTPELLSEGDKIDGFEVLKVLNKNSRSHVYLIRDEKTNKKVVLKAPSHEKRDDIAYLESFLLEDWIARRINNKYVVKAYDLDRPKDYLYILTQYFEGQTLTQWMRDNPKPALQEIRAIISQIASGLQAFHTLEMVNQDLRPENILINKDNQIKIIDFGATKVEGIMEIDSFAEQFNIQGTALYTAPEYFIGEQGSAKSDIFSLAVIIYHMLSGEFPYGNDVAKSTSKSAQNRLKYKPLVHSRVKVPQWFEEALKKGLSVSSINRYNLLSEFIYDLEKPNKNFSSKHTPAIMEKDPVTFWKVVALILLIINTYLVLN</sequence>
<dbReference type="SMART" id="SM00331">
    <property type="entry name" value="PP2C_SIG"/>
    <property type="match status" value="1"/>
</dbReference>
<dbReference type="RefSeq" id="WP_130234296.1">
    <property type="nucleotide sequence ID" value="NZ_BMEF01000009.1"/>
</dbReference>
<reference evidence="6 7" key="2">
    <citation type="submission" date="2019-09" db="EMBL/GenBank/DDBJ databases">
        <title>Complete genome sequencing of four Arcobacter species reveals a diverse suite of mobile elements.</title>
        <authorList>
            <person name="Miller W.G."/>
            <person name="Yee E."/>
            <person name="Bono J.L."/>
        </authorList>
    </citation>
    <scope>NUCLEOTIDE SEQUENCE [LARGE SCALE GENOMIC DNA]</scope>
    <source>
        <strain evidence="6 7">LMG 26638</strain>
    </source>
</reference>
<accession>A0A5C2H926</accession>
<keyword evidence="5" id="KW-0067">ATP-binding</keyword>
<dbReference type="Proteomes" id="UP000322726">
    <property type="component" value="Chromosome"/>
</dbReference>
<evidence type="ECO:0000256" key="3">
    <source>
        <dbReference type="ARBA" id="ARBA00022741"/>
    </source>
</evidence>
<dbReference type="Gene3D" id="3.60.40.10">
    <property type="entry name" value="PPM-type phosphatase domain"/>
    <property type="match status" value="1"/>
</dbReference>
<organism evidence="6 7">
    <name type="scientific">Malaciobacter pacificus</name>
    <dbReference type="NCBI Taxonomy" id="1080223"/>
    <lineage>
        <taxon>Bacteria</taxon>
        <taxon>Pseudomonadati</taxon>
        <taxon>Campylobacterota</taxon>
        <taxon>Epsilonproteobacteria</taxon>
        <taxon>Campylobacterales</taxon>
        <taxon>Arcobacteraceae</taxon>
        <taxon>Malaciobacter</taxon>
    </lineage>
</organism>
<dbReference type="SUPFAM" id="SSF56112">
    <property type="entry name" value="Protein kinase-like (PK-like)"/>
    <property type="match status" value="1"/>
</dbReference>
<dbReference type="CDD" id="cd14014">
    <property type="entry name" value="STKc_PknB_like"/>
    <property type="match status" value="1"/>
</dbReference>
<dbReference type="KEGG" id="apai:APAC_2341"/>
<evidence type="ECO:0000256" key="2">
    <source>
        <dbReference type="ARBA" id="ARBA00022679"/>
    </source>
</evidence>
<dbReference type="SMART" id="SM00332">
    <property type="entry name" value="PP2Cc"/>
    <property type="match status" value="1"/>
</dbReference>
<evidence type="ECO:0000313" key="7">
    <source>
        <dbReference type="Proteomes" id="UP000322726"/>
    </source>
</evidence>
<keyword evidence="2" id="KW-0808">Transferase</keyword>
<keyword evidence="3" id="KW-0547">Nucleotide-binding</keyword>
<dbReference type="AlphaFoldDB" id="A0A5C2H926"/>
<keyword evidence="7" id="KW-1185">Reference proteome</keyword>
<gene>
    <name evidence="6" type="ORF">APAC_2341</name>
</gene>
<dbReference type="InterPro" id="IPR000719">
    <property type="entry name" value="Prot_kinase_dom"/>
</dbReference>
<dbReference type="EMBL" id="CP035928">
    <property type="protein sequence ID" value="QEP35401.1"/>
    <property type="molecule type" value="Genomic_DNA"/>
</dbReference>
<keyword evidence="4 6" id="KW-0418">Kinase</keyword>
<dbReference type="GO" id="GO:0005524">
    <property type="term" value="F:ATP binding"/>
    <property type="evidence" value="ECO:0007669"/>
    <property type="project" value="UniProtKB-KW"/>
</dbReference>
<dbReference type="PANTHER" id="PTHR24351">
    <property type="entry name" value="RIBOSOMAL PROTEIN S6 KINASE"/>
    <property type="match status" value="1"/>
</dbReference>
<reference evidence="6 7" key="3">
    <citation type="submission" date="2019-09" db="EMBL/GenBank/DDBJ databases">
        <title>Taxonomic note: a critical rebuttal of the proposed division of the genus Arcobacter into six genera, emended descriptions of Arcobacter anaerophilus and the genus Arcobacter, and an assessment of genus-level boundaries for Epsilonproteobacteria using in silico genomic comparator tools.</title>
        <authorList>
            <person name="On S.L.W."/>
            <person name="Miller W.G."/>
            <person name="Biggs P."/>
            <person name="Cornelius A."/>
            <person name="Vandamme P."/>
        </authorList>
    </citation>
    <scope>NUCLEOTIDE SEQUENCE [LARGE SCALE GENOMIC DNA]</scope>
    <source>
        <strain evidence="6 7">LMG 26638</strain>
    </source>
</reference>
<evidence type="ECO:0000256" key="5">
    <source>
        <dbReference type="ARBA" id="ARBA00022840"/>
    </source>
</evidence>
<name>A0A5C2H926_9BACT</name>
<dbReference type="PROSITE" id="PS51746">
    <property type="entry name" value="PPM_2"/>
    <property type="match status" value="1"/>
</dbReference>
<dbReference type="InterPro" id="IPR036457">
    <property type="entry name" value="PPM-type-like_dom_sf"/>
</dbReference>
<evidence type="ECO:0000313" key="6">
    <source>
        <dbReference type="EMBL" id="QEP35401.1"/>
    </source>
</evidence>
<dbReference type="InterPro" id="IPR001932">
    <property type="entry name" value="PPM-type_phosphatase-like_dom"/>
</dbReference>
<dbReference type="Pfam" id="PF00069">
    <property type="entry name" value="Pkinase"/>
    <property type="match status" value="1"/>
</dbReference>
<dbReference type="Gene3D" id="1.10.510.10">
    <property type="entry name" value="Transferase(Phosphotransferase) domain 1"/>
    <property type="match status" value="1"/>
</dbReference>